<accession>A0AAD7X5V6</accession>
<proteinExistence type="inferred from homology"/>
<dbReference type="SUPFAM" id="SSF56801">
    <property type="entry name" value="Acetyl-CoA synthetase-like"/>
    <property type="match status" value="2"/>
</dbReference>
<dbReference type="PANTHER" id="PTHR43201">
    <property type="entry name" value="ACYL-COA SYNTHETASE"/>
    <property type="match status" value="1"/>
</dbReference>
<dbReference type="PANTHER" id="PTHR43201:SF8">
    <property type="entry name" value="ACYL-COA SYNTHETASE FAMILY MEMBER 3"/>
    <property type="match status" value="1"/>
</dbReference>
<sequence length="507" mass="55238">MPLNAIDLPPHITVDFHAPKELLAQGTTAPELYDWHAKENPSYPLFMYHDGGKHEYITYAVANLAIDRAARYIASWVGHTPKGDAERPTVAVLANTDTITYFCTVIGVMRAGYTVFLVSTRNGPAGVADMLQKTNASQMLISPDVAVRQVAHDTIGLLPAGQLTLQTMPTFEDLFPKDSKSVDKAFEGGVELPETYDPNAYALILHSSETVYGGFKDPPGTRNQSAGPIDGSHRSAVALVMSYEVDTSRSVMGCHGTLLSHGLGAFLYVGSVSRRDSQERIPTLTSWPCAGPFSRKPVNGYVVAAFKPQTPPRMPIPSAVWEGLATTKCDYAWAAWSITYASYEQEWARDPDKVHAMRQMRGVFFGGAPLASEIGDALASQGVNLYTVYGLTEVGMVNLPVRPNMGLDWSYFCTNPGKQVRFVSHGDNKFEVVILSDSNLPLPIINMKYEGQDAYATGDLVVPHDTVPGLWTIFGRTDEQIILSNGEKVSSSTLHLAPAENVAYRAS</sequence>
<dbReference type="GO" id="GO:0006631">
    <property type="term" value="P:fatty acid metabolic process"/>
    <property type="evidence" value="ECO:0007669"/>
    <property type="project" value="TreeGrafter"/>
</dbReference>
<evidence type="ECO:0008006" key="4">
    <source>
        <dbReference type="Google" id="ProtNLM"/>
    </source>
</evidence>
<name>A0AAD7X5V6_9APHY</name>
<dbReference type="GO" id="GO:0031956">
    <property type="term" value="F:medium-chain fatty acid-CoA ligase activity"/>
    <property type="evidence" value="ECO:0007669"/>
    <property type="project" value="TreeGrafter"/>
</dbReference>
<dbReference type="EMBL" id="JAPEVG010001248">
    <property type="protein sequence ID" value="KAJ8453583.1"/>
    <property type="molecule type" value="Genomic_DNA"/>
</dbReference>
<dbReference type="Gene3D" id="3.40.50.12780">
    <property type="entry name" value="N-terminal domain of ligase-like"/>
    <property type="match status" value="1"/>
</dbReference>
<keyword evidence="3" id="KW-1185">Reference proteome</keyword>
<evidence type="ECO:0000256" key="1">
    <source>
        <dbReference type="ARBA" id="ARBA00006432"/>
    </source>
</evidence>
<reference evidence="2" key="1">
    <citation type="submission" date="2022-11" db="EMBL/GenBank/DDBJ databases">
        <title>Genome Sequence of Cubamyces cubensis.</title>
        <authorList>
            <person name="Buettner E."/>
        </authorList>
    </citation>
    <scope>NUCLEOTIDE SEQUENCE</scope>
    <source>
        <strain evidence="2">MPL-01</strain>
    </source>
</reference>
<comment type="caution">
    <text evidence="2">The sequence shown here is derived from an EMBL/GenBank/DDBJ whole genome shotgun (WGS) entry which is preliminary data.</text>
</comment>
<evidence type="ECO:0000313" key="3">
    <source>
        <dbReference type="Proteomes" id="UP001215151"/>
    </source>
</evidence>
<dbReference type="InterPro" id="IPR042099">
    <property type="entry name" value="ANL_N_sf"/>
</dbReference>
<dbReference type="Proteomes" id="UP001215151">
    <property type="component" value="Unassembled WGS sequence"/>
</dbReference>
<dbReference type="AlphaFoldDB" id="A0AAD7X5V6"/>
<protein>
    <recommendedName>
        <fullName evidence="4">AMP-dependent synthetase/ligase domain-containing protein</fullName>
    </recommendedName>
</protein>
<comment type="similarity">
    <text evidence="1">Belongs to the ATP-dependent AMP-binding enzyme family.</text>
</comment>
<gene>
    <name evidence="2" type="ORF">ONZ51_g13516</name>
</gene>
<dbReference type="Gene3D" id="3.40.50.980">
    <property type="match status" value="1"/>
</dbReference>
<organism evidence="2 3">
    <name type="scientific">Trametes cubensis</name>
    <dbReference type="NCBI Taxonomy" id="1111947"/>
    <lineage>
        <taxon>Eukaryota</taxon>
        <taxon>Fungi</taxon>
        <taxon>Dikarya</taxon>
        <taxon>Basidiomycota</taxon>
        <taxon>Agaricomycotina</taxon>
        <taxon>Agaricomycetes</taxon>
        <taxon>Polyporales</taxon>
        <taxon>Polyporaceae</taxon>
        <taxon>Trametes</taxon>
    </lineage>
</organism>
<evidence type="ECO:0000313" key="2">
    <source>
        <dbReference type="EMBL" id="KAJ8453583.1"/>
    </source>
</evidence>